<reference evidence="9" key="1">
    <citation type="journal article" date="2017" name="MSphere">
        <title>Novel beta-lactamase blaARL in Staphylococcus arlettae.</title>
        <authorList>
            <person name="Andreis S.N."/>
            <person name="Perreten V."/>
            <person name="Schwendener S."/>
        </authorList>
    </citation>
    <scope>NUCLEOTIDE SEQUENCE</scope>
    <source>
        <strain evidence="10">CSKR33</strain>
        <strain evidence="9">SAN1670</strain>
        <strain evidence="11">SAN2420</strain>
        <strain evidence="12">SAN2677</strain>
        <strain evidence="13">SAN2690</strain>
    </source>
</reference>
<dbReference type="EMBL" id="KY363211">
    <property type="protein sequence ID" value="APY23853.1"/>
    <property type="molecule type" value="Genomic_DNA"/>
</dbReference>
<evidence type="ECO:0000313" key="11">
    <source>
        <dbReference type="EMBL" id="APY23853.1"/>
    </source>
</evidence>
<feature type="region of interest" description="Disordered" evidence="6">
    <location>
        <begin position="149"/>
        <end position="173"/>
    </location>
</feature>
<dbReference type="NCBIfam" id="NF033386">
    <property type="entry name" value="blaARL"/>
    <property type="match status" value="1"/>
</dbReference>
<dbReference type="InterPro" id="IPR012338">
    <property type="entry name" value="Beta-lactam/transpept-like"/>
</dbReference>
<dbReference type="SMR" id="A0A1W5QBZ5"/>
<evidence type="ECO:0000256" key="7">
    <source>
        <dbReference type="SAM" id="SignalP"/>
    </source>
</evidence>
<feature type="domain" description="Beta-lactamase class A catalytic" evidence="8">
    <location>
        <begin position="40"/>
        <end position="256"/>
    </location>
</feature>
<dbReference type="EMBL" id="KY363215">
    <property type="protein sequence ID" value="APY23733.1"/>
    <property type="molecule type" value="Genomic_DNA"/>
</dbReference>
<dbReference type="EMBL" id="KY363209">
    <property type="protein sequence ID" value="APY23847.1"/>
    <property type="molecule type" value="Genomic_DNA"/>
</dbReference>
<comment type="catalytic activity">
    <reaction evidence="5">
        <text>a beta-lactam + H2O = a substituted beta-amino acid</text>
        <dbReference type="Rhea" id="RHEA:20401"/>
        <dbReference type="ChEBI" id="CHEBI:15377"/>
        <dbReference type="ChEBI" id="CHEBI:35627"/>
        <dbReference type="ChEBI" id="CHEBI:140347"/>
        <dbReference type="EC" id="3.5.2.6"/>
    </reaction>
</comment>
<dbReference type="Gene3D" id="3.40.710.10">
    <property type="entry name" value="DD-peptidase/beta-lactamase superfamily"/>
    <property type="match status" value="1"/>
</dbReference>
<dbReference type="Pfam" id="PF13354">
    <property type="entry name" value="Beta-lactamase2"/>
    <property type="match status" value="1"/>
</dbReference>
<keyword evidence="4 5" id="KW-0046">Antibiotic resistance</keyword>
<gene>
    <name evidence="9" type="primary">blaARL</name>
</gene>
<comment type="similarity">
    <text evidence="1 5">Belongs to the class-A beta-lactamase family.</text>
</comment>
<feature type="signal peptide" evidence="7">
    <location>
        <begin position="1"/>
        <end position="24"/>
    </location>
</feature>
<keyword evidence="3 5" id="KW-0378">Hydrolase</keyword>
<dbReference type="AlphaFoldDB" id="A0A1W5QBZ5"/>
<evidence type="ECO:0000256" key="3">
    <source>
        <dbReference type="ARBA" id="ARBA00022801"/>
    </source>
</evidence>
<dbReference type="SUPFAM" id="SSF56601">
    <property type="entry name" value="beta-lactamase/transpeptidase-like"/>
    <property type="match status" value="1"/>
</dbReference>
<dbReference type="PANTHER" id="PTHR35333">
    <property type="entry name" value="BETA-LACTAMASE"/>
    <property type="match status" value="1"/>
</dbReference>
<evidence type="ECO:0000256" key="4">
    <source>
        <dbReference type="ARBA" id="ARBA00023251"/>
    </source>
</evidence>
<protein>
    <recommendedName>
        <fullName evidence="2 5">Beta-lactamase</fullName>
        <ecNumber evidence="2 5">3.5.2.6</ecNumber>
    </recommendedName>
</protein>
<dbReference type="GO" id="GO:0030655">
    <property type="term" value="P:beta-lactam antibiotic catabolic process"/>
    <property type="evidence" value="ECO:0007669"/>
    <property type="project" value="InterPro"/>
</dbReference>
<dbReference type="PANTHER" id="PTHR35333:SF3">
    <property type="entry name" value="BETA-LACTAMASE-TYPE TRANSPEPTIDASE FOLD CONTAINING PROTEIN"/>
    <property type="match status" value="1"/>
</dbReference>
<dbReference type="InterPro" id="IPR000871">
    <property type="entry name" value="Beta-lactam_class-A"/>
</dbReference>
<evidence type="ECO:0000313" key="13">
    <source>
        <dbReference type="EMBL" id="APY23859.1"/>
    </source>
</evidence>
<organism evidence="9">
    <name type="scientific">Staphylococcus arlettae</name>
    <dbReference type="NCBI Taxonomy" id="29378"/>
    <lineage>
        <taxon>Bacteria</taxon>
        <taxon>Bacillati</taxon>
        <taxon>Bacillota</taxon>
        <taxon>Bacilli</taxon>
        <taxon>Bacillales</taxon>
        <taxon>Staphylococcaceae</taxon>
        <taxon>Staphylococcus</taxon>
    </lineage>
</organism>
<proteinExistence type="inferred from homology"/>
<sequence length="282" mass="30978">MKKFFTIFVLLCVCFAYTTATASAQGLTKLEHKNDATVGVYGINTATGQTYSHNADTRFAYASTFKAITSGLLLQQNSPEALNKTVTIKESDIVAYSPVTEQYVGKTMTLRQLISAAMLQSDNTASNIIMEQLGGLDQLSSRLQALGDTTTNPQRYEPELNNYDPQSTADTSTPRATAHNLQKLLTTDAVAPQQRKFLQNLMFNNKTGESLIKKGVPNSYKVGDKSGQGTTYGTRNDVAVIYPKHQTKPIILVVFTKHQQQDAQPQDELVAQAARHAIHQLD</sequence>
<dbReference type="PROSITE" id="PS00146">
    <property type="entry name" value="BETA_LACTAMASE_A"/>
    <property type="match status" value="1"/>
</dbReference>
<evidence type="ECO:0000259" key="8">
    <source>
        <dbReference type="Pfam" id="PF13354"/>
    </source>
</evidence>
<evidence type="ECO:0000313" key="9">
    <source>
        <dbReference type="EMBL" id="APY23733.1"/>
    </source>
</evidence>
<keyword evidence="7" id="KW-0732">Signal</keyword>
<dbReference type="InterPro" id="IPR023650">
    <property type="entry name" value="Beta-lactam_class-A_AS"/>
</dbReference>
<dbReference type="NCBIfam" id="NF033103">
    <property type="entry name" value="bla_class_A"/>
    <property type="match status" value="1"/>
</dbReference>
<name>A0A1W5QBZ5_9STAP</name>
<dbReference type="RefSeq" id="WP_087587936.1">
    <property type="nucleotide sequence ID" value="NG_054950.1"/>
</dbReference>
<dbReference type="EMBL" id="KY363213">
    <property type="protein sequence ID" value="APY23859.1"/>
    <property type="molecule type" value="Genomic_DNA"/>
</dbReference>
<evidence type="ECO:0000313" key="10">
    <source>
        <dbReference type="EMBL" id="APY23847.1"/>
    </source>
</evidence>
<dbReference type="GO" id="GO:0008800">
    <property type="term" value="F:beta-lactamase activity"/>
    <property type="evidence" value="ECO:0007669"/>
    <property type="project" value="UniProtKB-UniRule"/>
</dbReference>
<evidence type="ECO:0000313" key="12">
    <source>
        <dbReference type="EMBL" id="APY23856.1"/>
    </source>
</evidence>
<evidence type="ECO:0000256" key="5">
    <source>
        <dbReference type="RuleBase" id="RU361140"/>
    </source>
</evidence>
<dbReference type="EC" id="3.5.2.6" evidence="2 5"/>
<dbReference type="CARD" id="ARO:3004734">
    <property type="molecule name" value="ARL-1"/>
    <property type="mechanism identifier" value="ARO:0001004"/>
    <property type="mechanism name" value="antibiotic inactivation"/>
</dbReference>
<dbReference type="EMBL" id="KY363212">
    <property type="protein sequence ID" value="APY23856.1"/>
    <property type="molecule type" value="Genomic_DNA"/>
</dbReference>
<dbReference type="InterPro" id="IPR045155">
    <property type="entry name" value="Beta-lactam_cat"/>
</dbReference>
<feature type="compositionally biased region" description="Polar residues" evidence="6">
    <location>
        <begin position="163"/>
        <end position="173"/>
    </location>
</feature>
<evidence type="ECO:0000256" key="6">
    <source>
        <dbReference type="SAM" id="MobiDB-lite"/>
    </source>
</evidence>
<evidence type="ECO:0000256" key="1">
    <source>
        <dbReference type="ARBA" id="ARBA00009009"/>
    </source>
</evidence>
<accession>A0A1W5QBZ5</accession>
<dbReference type="PRINTS" id="PR00118">
    <property type="entry name" value="BLACTAMASEA"/>
</dbReference>
<feature type="chain" id="PRO_5011904312" description="Beta-lactamase" evidence="7">
    <location>
        <begin position="25"/>
        <end position="282"/>
    </location>
</feature>
<dbReference type="GO" id="GO:0046677">
    <property type="term" value="P:response to antibiotic"/>
    <property type="evidence" value="ECO:0007669"/>
    <property type="project" value="UniProtKB-UniRule"/>
</dbReference>
<evidence type="ECO:0000256" key="2">
    <source>
        <dbReference type="ARBA" id="ARBA00012865"/>
    </source>
</evidence>